<dbReference type="Pfam" id="PF13549">
    <property type="entry name" value="ATP-grasp_5"/>
    <property type="match status" value="1"/>
</dbReference>
<dbReference type="KEGG" id="eba:ebA5611"/>
<name>Q5P044_AROAE</name>
<dbReference type="OrthoDB" id="8664175at2"/>
<proteinExistence type="inferred from homology"/>
<dbReference type="FunFam" id="3.30.1490.20:FF:000020">
    <property type="entry name" value="Protein lysine acetyltransferase"/>
    <property type="match status" value="1"/>
</dbReference>
<dbReference type="EMBL" id="CR555306">
    <property type="protein sequence ID" value="CAI09320.1"/>
    <property type="molecule type" value="Genomic_DNA"/>
</dbReference>
<dbReference type="Pfam" id="PF13607">
    <property type="entry name" value="Succ_CoA_lig"/>
    <property type="match status" value="1"/>
</dbReference>
<dbReference type="PANTHER" id="PTHR42793:SF1">
    <property type="entry name" value="PEPTIDYL-LYSINE N-ACETYLTRANSFERASE PATZ"/>
    <property type="match status" value="1"/>
</dbReference>
<dbReference type="Gene3D" id="3.40.50.261">
    <property type="entry name" value="Succinyl-CoA synthetase domains"/>
    <property type="match status" value="2"/>
</dbReference>
<dbReference type="GO" id="GO:0016874">
    <property type="term" value="F:ligase activity"/>
    <property type="evidence" value="ECO:0007669"/>
    <property type="project" value="UniProtKB-KW"/>
</dbReference>
<dbReference type="GO" id="GO:0046872">
    <property type="term" value="F:metal ion binding"/>
    <property type="evidence" value="ECO:0007669"/>
    <property type="project" value="InterPro"/>
</dbReference>
<feature type="domain" description="ATP-grasp" evidence="3">
    <location>
        <begin position="500"/>
        <end position="537"/>
    </location>
</feature>
<keyword evidence="2" id="KW-0067">ATP-binding</keyword>
<dbReference type="RefSeq" id="WP_011238986.1">
    <property type="nucleotide sequence ID" value="NC_006513.1"/>
</dbReference>
<dbReference type="InterPro" id="IPR016102">
    <property type="entry name" value="Succinyl-CoA_synth-like"/>
</dbReference>
<dbReference type="STRING" id="76114.ebA5611"/>
<sequence length="712" mass="74308">MNHPSPALVARLLQPASIAIIGVSADARSLGGVVLGNLERFGYRGDIHLVSRNSPEVNGRACVQTVDQLPHGIDVAVLTVPEAAVLGTVQACGARGVGAVVVFASGYAEAGPEGEARQEALAAAARAAGIALAGPNCMGLTNFRAGIPLTFESIEPYPSSDVPGVSIVAQSGAMANNIREAMIGRGLPITHSVSTGNEAVLSLEDYVEYFIADVNTCVIAVYAEQVRQPLRFLELAGRARAAGKPIVLTMIGRSERAREAAQSHTGALTGDYATASALLGAEAVIVATTLDELFDVIPLLLRHPQPSAAGLAFVTGSGAMKNVALDLGQDLGLEFPAFTHGTVEKLQTILPGYAVSENPLDYTTVSMRDPALMGTVIDVVVADPNCGGVIVAQMAGSALGQRDKAEHMVPAVARADKPAALVIMGDDGPLHPVLADAVRTSGVPFFRSPDRAMRAMALVNRYGLALEQRREAAAPAVLPALSHPPSAFPEGGVIAEYRGKAWLAQAGLPTPPGALARDVDEAVRIATGLGWPVVLKAQASALPHKSDVGGVIVNIGDEAGLRAAWTRMQDDVARARPDLVLDGILVEKMGARGLELVVGARRDPQWGPIVLVGLGGIWIEVLKDVRLLPADADEAHIVRELGKLKAAAMLDGLRGQPPVDKRALARAVATVGALMRTMPEIREIDINPLVAYPGSVLALDALIVCESKDDRR</sequence>
<keyword evidence="5" id="KW-1185">Reference proteome</keyword>
<keyword evidence="4" id="KW-0436">Ligase</keyword>
<protein>
    <submittedName>
        <fullName evidence="4">Organic acid-CoA ligase (ADP forming),similar to feruloyl-CoA synthetase</fullName>
    </submittedName>
</protein>
<evidence type="ECO:0000313" key="5">
    <source>
        <dbReference type="Proteomes" id="UP000006552"/>
    </source>
</evidence>
<dbReference type="Gene3D" id="3.40.50.720">
    <property type="entry name" value="NAD(P)-binding Rossmann-like Domain"/>
    <property type="match status" value="1"/>
</dbReference>
<dbReference type="InterPro" id="IPR036291">
    <property type="entry name" value="NAD(P)-bd_dom_sf"/>
</dbReference>
<evidence type="ECO:0000259" key="3">
    <source>
        <dbReference type="PROSITE" id="PS50975"/>
    </source>
</evidence>
<dbReference type="Gene3D" id="3.30.470.20">
    <property type="entry name" value="ATP-grasp fold, B domain"/>
    <property type="match status" value="1"/>
</dbReference>
<dbReference type="eggNOG" id="COG0045">
    <property type="taxonomic scope" value="Bacteria"/>
</dbReference>
<dbReference type="Gene3D" id="3.30.1490.20">
    <property type="entry name" value="ATP-grasp fold, A domain"/>
    <property type="match status" value="1"/>
</dbReference>
<dbReference type="SMART" id="SM00881">
    <property type="entry name" value="CoA_binding"/>
    <property type="match status" value="1"/>
</dbReference>
<dbReference type="SUPFAM" id="SSF51735">
    <property type="entry name" value="NAD(P)-binding Rossmann-fold domains"/>
    <property type="match status" value="1"/>
</dbReference>
<evidence type="ECO:0000313" key="4">
    <source>
        <dbReference type="EMBL" id="CAI09320.1"/>
    </source>
</evidence>
<dbReference type="GO" id="GO:0005524">
    <property type="term" value="F:ATP binding"/>
    <property type="evidence" value="ECO:0007669"/>
    <property type="project" value="UniProtKB-UniRule"/>
</dbReference>
<dbReference type="Proteomes" id="UP000006552">
    <property type="component" value="Chromosome"/>
</dbReference>
<reference evidence="4 5" key="1">
    <citation type="journal article" date="2005" name="Arch. Microbiol.">
        <title>The genome sequence of an anaerobic aromatic-degrading denitrifying bacterium, strain EbN1.</title>
        <authorList>
            <person name="Rabus R."/>
            <person name="Kube M."/>
            <person name="Heider J."/>
            <person name="Beck A."/>
            <person name="Heitmann K."/>
            <person name="Widdel F."/>
            <person name="Reinhardt R."/>
        </authorList>
    </citation>
    <scope>NUCLEOTIDE SEQUENCE [LARGE SCALE GENOMIC DNA]</scope>
    <source>
        <strain evidence="4 5">EbN1</strain>
    </source>
</reference>
<dbReference type="eggNOG" id="COG1042">
    <property type="taxonomic scope" value="Bacteria"/>
</dbReference>
<dbReference type="PANTHER" id="PTHR42793">
    <property type="entry name" value="COA BINDING DOMAIN CONTAINING PROTEIN"/>
    <property type="match status" value="1"/>
</dbReference>
<evidence type="ECO:0000256" key="1">
    <source>
        <dbReference type="ARBA" id="ARBA00060888"/>
    </source>
</evidence>
<dbReference type="PROSITE" id="PS50975">
    <property type="entry name" value="ATP_GRASP"/>
    <property type="match status" value="1"/>
</dbReference>
<dbReference type="InterPro" id="IPR032875">
    <property type="entry name" value="Succ_CoA_lig_flav_dom"/>
</dbReference>
<accession>Q5P044</accession>
<dbReference type="SUPFAM" id="SSF52210">
    <property type="entry name" value="Succinyl-CoA synthetase domains"/>
    <property type="match status" value="2"/>
</dbReference>
<dbReference type="Pfam" id="PF13380">
    <property type="entry name" value="CoA_binding_2"/>
    <property type="match status" value="1"/>
</dbReference>
<keyword evidence="2" id="KW-0547">Nucleotide-binding</keyword>
<dbReference type="HOGENOM" id="CLU_007415_3_1_4"/>
<gene>
    <name evidence="4" type="primary">ferA</name>
    <name evidence="4" type="ORF">ebA5611</name>
</gene>
<dbReference type="AlphaFoldDB" id="Q5P044"/>
<dbReference type="InterPro" id="IPR013815">
    <property type="entry name" value="ATP_grasp_subdomain_1"/>
</dbReference>
<dbReference type="InterPro" id="IPR003781">
    <property type="entry name" value="CoA-bd"/>
</dbReference>
<comment type="similarity">
    <text evidence="1">In the N-terminal section; belongs to the acetate CoA ligase alpha subunit family.</text>
</comment>
<dbReference type="SUPFAM" id="SSF56059">
    <property type="entry name" value="Glutathione synthetase ATP-binding domain-like"/>
    <property type="match status" value="1"/>
</dbReference>
<organism evidence="4 5">
    <name type="scientific">Aromatoleum aromaticum (strain DSM 19018 / LMG 30748 / EbN1)</name>
    <name type="common">Azoarcus sp. (strain EbN1)</name>
    <dbReference type="NCBI Taxonomy" id="76114"/>
    <lineage>
        <taxon>Bacteria</taxon>
        <taxon>Pseudomonadati</taxon>
        <taxon>Pseudomonadota</taxon>
        <taxon>Betaproteobacteria</taxon>
        <taxon>Rhodocyclales</taxon>
        <taxon>Rhodocyclaceae</taxon>
        <taxon>Aromatoleum</taxon>
    </lineage>
</organism>
<evidence type="ECO:0000256" key="2">
    <source>
        <dbReference type="PROSITE-ProRule" id="PRU00409"/>
    </source>
</evidence>
<dbReference type="InterPro" id="IPR011761">
    <property type="entry name" value="ATP-grasp"/>
</dbReference>